<organism evidence="2 3">
    <name type="scientific">Faecalicatena acetigenes</name>
    <dbReference type="NCBI Taxonomy" id="2981790"/>
    <lineage>
        <taxon>Bacteria</taxon>
        <taxon>Bacillati</taxon>
        <taxon>Bacillota</taxon>
        <taxon>Clostridia</taxon>
        <taxon>Lachnospirales</taxon>
        <taxon>Lachnospiraceae</taxon>
        <taxon>Faecalicatena</taxon>
    </lineage>
</organism>
<keyword evidence="3" id="KW-1185">Reference proteome</keyword>
<evidence type="ECO:0000313" key="3">
    <source>
        <dbReference type="Proteomes" id="UP001652394"/>
    </source>
</evidence>
<dbReference type="Proteomes" id="UP001652394">
    <property type="component" value="Unassembled WGS sequence"/>
</dbReference>
<name>A0ABT2TAX8_9FIRM</name>
<comment type="caution">
    <text evidence="2">The sequence shown here is derived from an EMBL/GenBank/DDBJ whole genome shotgun (WGS) entry which is preliminary data.</text>
</comment>
<proteinExistence type="predicted"/>
<gene>
    <name evidence="2" type="ORF">OCV51_07195</name>
</gene>
<accession>A0ABT2TAX8</accession>
<keyword evidence="1" id="KW-1133">Transmembrane helix</keyword>
<keyword evidence="1" id="KW-0472">Membrane</keyword>
<dbReference type="EMBL" id="JAOQJX010000008">
    <property type="protein sequence ID" value="MCU6747439.1"/>
    <property type="molecule type" value="Genomic_DNA"/>
</dbReference>
<dbReference type="RefSeq" id="WP_267304055.1">
    <property type="nucleotide sequence ID" value="NZ_JAOQJX010000008.1"/>
</dbReference>
<evidence type="ECO:0000256" key="1">
    <source>
        <dbReference type="SAM" id="Phobius"/>
    </source>
</evidence>
<reference evidence="2 3" key="1">
    <citation type="journal article" date="2021" name="ISME Commun">
        <title>Automated analysis of genomic sequences facilitates high-throughput and comprehensive description of bacteria.</title>
        <authorList>
            <person name="Hitch T.C.A."/>
        </authorList>
    </citation>
    <scope>NUCLEOTIDE SEQUENCE [LARGE SCALE GENOMIC DNA]</scope>
    <source>
        <strain evidence="2 3">H2_18</strain>
    </source>
</reference>
<protein>
    <submittedName>
        <fullName evidence="2">Phage minor capsid protein</fullName>
    </submittedName>
</protein>
<feature type="transmembrane region" description="Helical" evidence="1">
    <location>
        <begin position="61"/>
        <end position="80"/>
    </location>
</feature>
<keyword evidence="1" id="KW-0812">Transmembrane</keyword>
<sequence length="83" mass="9321">MKNIIRSMGFSVDIGGGRIAFTPLAEYYQKYLDRACMDIVSGAFDYNTVLRRVVKEMTASGLRTVDLLLGIVVVLLWQYGVQL</sequence>
<evidence type="ECO:0000313" key="2">
    <source>
        <dbReference type="EMBL" id="MCU6747439.1"/>
    </source>
</evidence>